<sequence>MVSQPHIVFLTETWLSNKIPSSLIIGALPYTILRFDRSSRGGGVAIIIRDYLSYSTVTLPSSEHEITCIDLFHQSAYIRLCVVYRPPTYSLSKSESLLTCLSDIHASSPHPIVLIERRVIGDLCMTHMIMNGFTIIPRSLFYVYKPLRDRTSSFGINIELTTSTPRYHSFPVRTSRWYSQLPDSIRTAPNIRVFKRRLENHPIIAHLAKLT</sequence>
<gene>
    <name evidence="1" type="primary">WBGene00275310</name>
</gene>
<dbReference type="SUPFAM" id="SSF56219">
    <property type="entry name" value="DNase I-like"/>
    <property type="match status" value="1"/>
</dbReference>
<evidence type="ECO:0000313" key="2">
    <source>
        <dbReference type="Proteomes" id="UP000005239"/>
    </source>
</evidence>
<organism evidence="1 2">
    <name type="scientific">Pristionchus pacificus</name>
    <name type="common">Parasitic nematode worm</name>
    <dbReference type="NCBI Taxonomy" id="54126"/>
    <lineage>
        <taxon>Eukaryota</taxon>
        <taxon>Metazoa</taxon>
        <taxon>Ecdysozoa</taxon>
        <taxon>Nematoda</taxon>
        <taxon>Chromadorea</taxon>
        <taxon>Rhabditida</taxon>
        <taxon>Rhabditina</taxon>
        <taxon>Diplogasteromorpha</taxon>
        <taxon>Diplogasteroidea</taxon>
        <taxon>Neodiplogasteridae</taxon>
        <taxon>Pristionchus</taxon>
    </lineage>
</organism>
<keyword evidence="2" id="KW-1185">Reference proteome</keyword>
<proteinExistence type="predicted"/>
<accession>A0A2A6BFF6</accession>
<dbReference type="Proteomes" id="UP000005239">
    <property type="component" value="Unassembled WGS sequence"/>
</dbReference>
<dbReference type="PANTHER" id="PTHR47510">
    <property type="entry name" value="REVERSE TRANSCRIPTASE DOMAIN-CONTAINING PROTEIN"/>
    <property type="match status" value="1"/>
</dbReference>
<dbReference type="Gene3D" id="3.60.10.10">
    <property type="entry name" value="Endonuclease/exonuclease/phosphatase"/>
    <property type="match status" value="1"/>
</dbReference>
<dbReference type="EnsemblMetazoa" id="PPA36941.1">
    <property type="protein sequence ID" value="PPA36941.1"/>
    <property type="gene ID" value="WBGene00275310"/>
</dbReference>
<reference evidence="1" key="2">
    <citation type="submission" date="2022-06" db="UniProtKB">
        <authorList>
            <consortium name="EnsemblMetazoa"/>
        </authorList>
    </citation>
    <scope>IDENTIFICATION</scope>
    <source>
        <strain evidence="1">PS312</strain>
    </source>
</reference>
<dbReference type="OrthoDB" id="10027367at2759"/>
<name>A0A2A6BFF6_PRIPA</name>
<accession>A0A8R1YTN0</accession>
<protein>
    <submittedName>
        <fullName evidence="1">Uncharacterized protein</fullName>
    </submittedName>
</protein>
<evidence type="ECO:0000313" key="1">
    <source>
        <dbReference type="EnsemblMetazoa" id="PPA36941.1"/>
    </source>
</evidence>
<dbReference type="InterPro" id="IPR036691">
    <property type="entry name" value="Endo/exonu/phosph_ase_sf"/>
</dbReference>
<reference evidence="2" key="1">
    <citation type="journal article" date="2008" name="Nat. Genet.">
        <title>The Pristionchus pacificus genome provides a unique perspective on nematode lifestyle and parasitism.</title>
        <authorList>
            <person name="Dieterich C."/>
            <person name="Clifton S.W."/>
            <person name="Schuster L.N."/>
            <person name="Chinwalla A."/>
            <person name="Delehaunty K."/>
            <person name="Dinkelacker I."/>
            <person name="Fulton L."/>
            <person name="Fulton R."/>
            <person name="Godfrey J."/>
            <person name="Minx P."/>
            <person name="Mitreva M."/>
            <person name="Roeseler W."/>
            <person name="Tian H."/>
            <person name="Witte H."/>
            <person name="Yang S.P."/>
            <person name="Wilson R.K."/>
            <person name="Sommer R.J."/>
        </authorList>
    </citation>
    <scope>NUCLEOTIDE SEQUENCE [LARGE SCALE GENOMIC DNA]</scope>
    <source>
        <strain evidence="2">PS312</strain>
    </source>
</reference>
<dbReference type="PANTHER" id="PTHR47510:SF3">
    <property type="entry name" value="ENDO_EXONUCLEASE_PHOSPHATASE DOMAIN-CONTAINING PROTEIN"/>
    <property type="match status" value="1"/>
</dbReference>
<dbReference type="AlphaFoldDB" id="A0A2A6BFF6"/>